<dbReference type="Proteomes" id="UP000244904">
    <property type="component" value="Unassembled WGS sequence"/>
</dbReference>
<name>A0A2R8AZ14_9RHOB</name>
<feature type="domain" description="Methyltransferase FkbM" evidence="1">
    <location>
        <begin position="91"/>
        <end position="223"/>
    </location>
</feature>
<evidence type="ECO:0000313" key="3">
    <source>
        <dbReference type="Proteomes" id="UP000244904"/>
    </source>
</evidence>
<dbReference type="AlphaFoldDB" id="A0A2R8AZ14"/>
<keyword evidence="3" id="KW-1185">Reference proteome</keyword>
<sequence>MSQQIVTGKNGSGNMTDYTEAANCLGVSVPESPFLNEMRIVRMNEGRYEGQEIAGAMKVVTSEDRVLEMGAGLGVVGGVIAKNCKPQEIRSFEANPALMPHINALYQANDLTGTISVQNTVLLAGPDQPASIPFFVRTSFLGSSLNRMEGKRNQEVMVPTLDFNAFCAGYMPTVLVIDIEGGELDILRHADLSGFRAIVIEFHPDHYGIPGMRECKRILGDAGFVKDDEVSSRTVWTCVKG</sequence>
<evidence type="ECO:0000259" key="1">
    <source>
        <dbReference type="Pfam" id="PF05050"/>
    </source>
</evidence>
<evidence type="ECO:0000313" key="2">
    <source>
        <dbReference type="EMBL" id="SPF81278.1"/>
    </source>
</evidence>
<dbReference type="InterPro" id="IPR029063">
    <property type="entry name" value="SAM-dependent_MTases_sf"/>
</dbReference>
<dbReference type="NCBIfam" id="TIGR01444">
    <property type="entry name" value="fkbM_fam"/>
    <property type="match status" value="1"/>
</dbReference>
<proteinExistence type="predicted"/>
<dbReference type="InterPro" id="IPR006342">
    <property type="entry name" value="FkbM_mtfrase"/>
</dbReference>
<dbReference type="EMBL" id="OMOJ01000008">
    <property type="protein sequence ID" value="SPF81278.1"/>
    <property type="molecule type" value="Genomic_DNA"/>
</dbReference>
<protein>
    <recommendedName>
        <fullName evidence="1">Methyltransferase FkbM domain-containing protein</fullName>
    </recommendedName>
</protein>
<dbReference type="Gene3D" id="3.40.50.150">
    <property type="entry name" value="Vaccinia Virus protein VP39"/>
    <property type="match status" value="1"/>
</dbReference>
<dbReference type="Pfam" id="PF05050">
    <property type="entry name" value="Methyltransf_21"/>
    <property type="match status" value="1"/>
</dbReference>
<dbReference type="SUPFAM" id="SSF53335">
    <property type="entry name" value="S-adenosyl-L-methionine-dependent methyltransferases"/>
    <property type="match status" value="1"/>
</dbReference>
<organism evidence="2 3">
    <name type="scientific">Pseudoprimorskyibacter insulae</name>
    <dbReference type="NCBI Taxonomy" id="1695997"/>
    <lineage>
        <taxon>Bacteria</taxon>
        <taxon>Pseudomonadati</taxon>
        <taxon>Pseudomonadota</taxon>
        <taxon>Alphaproteobacteria</taxon>
        <taxon>Rhodobacterales</taxon>
        <taxon>Paracoccaceae</taxon>
        <taxon>Pseudoprimorskyibacter</taxon>
    </lineage>
</organism>
<reference evidence="3" key="1">
    <citation type="submission" date="2018-03" db="EMBL/GenBank/DDBJ databases">
        <authorList>
            <person name="Rodrigo-Torres L."/>
            <person name="Arahal R. D."/>
            <person name="Lucena T."/>
        </authorList>
    </citation>
    <scope>NUCLEOTIDE SEQUENCE [LARGE SCALE GENOMIC DNA]</scope>
    <source>
        <strain evidence="3">CECT 8871</strain>
    </source>
</reference>
<accession>A0A2R8AZ14</accession>
<gene>
    <name evidence="2" type="ORF">PRI8871_03100</name>
</gene>